<dbReference type="InterPro" id="IPR058982">
    <property type="entry name" value="Beta-barrel_AprE"/>
</dbReference>
<dbReference type="Gene3D" id="2.40.30.170">
    <property type="match status" value="1"/>
</dbReference>
<reference evidence="10 11" key="1">
    <citation type="submission" date="2019-10" db="EMBL/GenBank/DDBJ databases">
        <title>Description of Paenibacillus pedi sp. nov.</title>
        <authorList>
            <person name="Carlier A."/>
            <person name="Qi S."/>
        </authorList>
    </citation>
    <scope>NUCLEOTIDE SEQUENCE [LARGE SCALE GENOMIC DNA]</scope>
    <source>
        <strain evidence="10 11">LMG 31457</strain>
    </source>
</reference>
<evidence type="ECO:0000259" key="9">
    <source>
        <dbReference type="Pfam" id="PF26002"/>
    </source>
</evidence>
<dbReference type="PANTHER" id="PTHR30386:SF26">
    <property type="entry name" value="TRANSPORT PROTEIN COMB"/>
    <property type="match status" value="1"/>
</dbReference>
<feature type="domain" description="LcnD-like barrel-sandwich hybrid" evidence="8">
    <location>
        <begin position="70"/>
        <end position="349"/>
    </location>
</feature>
<dbReference type="SUPFAM" id="SSF111369">
    <property type="entry name" value="HlyD-like secretion proteins"/>
    <property type="match status" value="1"/>
</dbReference>
<comment type="caution">
    <text evidence="10">The sequence shown here is derived from an EMBL/GenBank/DDBJ whole genome shotgun (WGS) entry which is preliminary data.</text>
</comment>
<evidence type="ECO:0000256" key="7">
    <source>
        <dbReference type="SAM" id="Phobius"/>
    </source>
</evidence>
<feature type="transmembrane region" description="Helical" evidence="7">
    <location>
        <begin position="30"/>
        <end position="51"/>
    </location>
</feature>
<protein>
    <submittedName>
        <fullName evidence="10">HlyD family efflux transporter periplasmic adaptor subunit</fullName>
    </submittedName>
</protein>
<dbReference type="Pfam" id="PF25935">
    <property type="entry name" value="BSH_LcnD"/>
    <property type="match status" value="1"/>
</dbReference>
<comment type="subcellular location">
    <subcellularLocation>
        <location evidence="1">Membrane</location>
        <topology evidence="1">Single-pass membrane protein</topology>
    </subcellularLocation>
</comment>
<dbReference type="Proteomes" id="UP000618579">
    <property type="component" value="Unassembled WGS sequence"/>
</dbReference>
<evidence type="ECO:0000256" key="4">
    <source>
        <dbReference type="ARBA" id="ARBA00022989"/>
    </source>
</evidence>
<name>A0ABX1ZJR5_9BACL</name>
<dbReference type="Pfam" id="PF26002">
    <property type="entry name" value="Beta-barrel_AprE"/>
    <property type="match status" value="1"/>
</dbReference>
<evidence type="ECO:0000256" key="2">
    <source>
        <dbReference type="ARBA" id="ARBA00009477"/>
    </source>
</evidence>
<accession>A0ABX1ZJR5</accession>
<evidence type="ECO:0000256" key="1">
    <source>
        <dbReference type="ARBA" id="ARBA00004167"/>
    </source>
</evidence>
<comment type="similarity">
    <text evidence="2">Belongs to the membrane fusion protein (MFP) (TC 8.A.1) family.</text>
</comment>
<evidence type="ECO:0000313" key="11">
    <source>
        <dbReference type="Proteomes" id="UP000618579"/>
    </source>
</evidence>
<dbReference type="InterPro" id="IPR050739">
    <property type="entry name" value="MFP"/>
</dbReference>
<keyword evidence="5 7" id="KW-0472">Membrane</keyword>
<sequence length="462" mass="52013">MGGSAMSVILRNMKDMTDSRELYEAKAHPVISIFLYILVTLIAVALIWSYFGEIDIVVKGNGVVRPNEKVSSIKSKVNGKISEVHYSAGKKIKKGDILLVLESGDLEVQTSSLQMDYDKIQKELTSLLQFKESMLPRRDQTGEYQQIDLKSDQVSLQNLILEVNRNRNSFVQLERSLADLTLLEESIRSARNLFQGSGSEYENKYTDYTLEKRKLENTVRQQENAYTIVTKTAVIEDMKAAQKQLEDSKLDLDNYTNKFQLNLRSSIEETKRKLDTNKLDSDKNYVELNNLIQIDQDKIKKLNEQLAVSKLNIDDRVIRSPSDGIVNVLIDLKEGELLAAGTEFVTIVPENNTEYVVQVALSNKDIAKIKPGDPIKYHFLALPYKEYGELVGTIRSIGADAIVNAENGSSFYSIEAAITNKPLFNSKGEAASIKPGMMAEANVVTSSKKILYYLLEKIDLKE</sequence>
<evidence type="ECO:0000256" key="6">
    <source>
        <dbReference type="SAM" id="Coils"/>
    </source>
</evidence>
<dbReference type="PANTHER" id="PTHR30386">
    <property type="entry name" value="MEMBRANE FUSION SUBUNIT OF EMRAB-TOLC MULTIDRUG EFFLUX PUMP"/>
    <property type="match status" value="1"/>
</dbReference>
<dbReference type="PRINTS" id="PR01490">
    <property type="entry name" value="RTXTOXIND"/>
</dbReference>
<organism evidence="10 11">
    <name type="scientific">Paenibacillus planticolens</name>
    <dbReference type="NCBI Taxonomy" id="2654976"/>
    <lineage>
        <taxon>Bacteria</taxon>
        <taxon>Bacillati</taxon>
        <taxon>Bacillota</taxon>
        <taxon>Bacilli</taxon>
        <taxon>Bacillales</taxon>
        <taxon>Paenibacillaceae</taxon>
        <taxon>Paenibacillus</taxon>
    </lineage>
</organism>
<dbReference type="Gene3D" id="2.40.50.100">
    <property type="match status" value="1"/>
</dbReference>
<keyword evidence="3 7" id="KW-0812">Transmembrane</keyword>
<evidence type="ECO:0000259" key="8">
    <source>
        <dbReference type="Pfam" id="PF25935"/>
    </source>
</evidence>
<evidence type="ECO:0000256" key="5">
    <source>
        <dbReference type="ARBA" id="ARBA00023136"/>
    </source>
</evidence>
<feature type="coiled-coil region" evidence="6">
    <location>
        <begin position="205"/>
        <end position="258"/>
    </location>
</feature>
<gene>
    <name evidence="10" type="ORF">GC097_09925</name>
</gene>
<keyword evidence="6" id="KW-0175">Coiled coil</keyword>
<evidence type="ECO:0000256" key="3">
    <source>
        <dbReference type="ARBA" id="ARBA00022692"/>
    </source>
</evidence>
<keyword evidence="11" id="KW-1185">Reference proteome</keyword>
<dbReference type="EMBL" id="WHNZ01000017">
    <property type="protein sequence ID" value="NOV00332.1"/>
    <property type="molecule type" value="Genomic_DNA"/>
</dbReference>
<dbReference type="InterPro" id="IPR058786">
    <property type="entry name" value="BSH_LcnD"/>
</dbReference>
<feature type="domain" description="AprE-like beta-barrel" evidence="9">
    <location>
        <begin position="356"/>
        <end position="445"/>
    </location>
</feature>
<proteinExistence type="inferred from homology"/>
<evidence type="ECO:0000313" key="10">
    <source>
        <dbReference type="EMBL" id="NOV00332.1"/>
    </source>
</evidence>
<keyword evidence="4 7" id="KW-1133">Transmembrane helix</keyword>